<dbReference type="InterPro" id="IPR006520">
    <property type="entry name" value="Dit_BPSPP_N"/>
</dbReference>
<feature type="domain" description="Siphovirus-type tail component RIFT-related" evidence="1">
    <location>
        <begin position="19"/>
        <end position="124"/>
    </location>
</feature>
<proteinExistence type="predicted"/>
<feature type="domain" description="Siphovirus-type tail component C-terminal" evidence="2">
    <location>
        <begin position="420"/>
        <end position="495"/>
    </location>
</feature>
<gene>
    <name evidence="3" type="ORF">9AX2_15</name>
</gene>
<name>A0A2H4JC38_9CAUD</name>
<accession>A0A2H4JC38</accession>
<dbReference type="Gene3D" id="2.60.120.860">
    <property type="match status" value="1"/>
</dbReference>
<dbReference type="Gene3D" id="2.40.30.200">
    <property type="match status" value="1"/>
</dbReference>
<dbReference type="NCBIfam" id="TIGR01633">
    <property type="entry name" value="phi3626_gp14_N"/>
    <property type="match status" value="1"/>
</dbReference>
<dbReference type="Pfam" id="PF22768">
    <property type="entry name" value="SPP1_Dit"/>
    <property type="match status" value="1"/>
</dbReference>
<evidence type="ECO:0000259" key="2">
    <source>
        <dbReference type="Pfam" id="PF22768"/>
    </source>
</evidence>
<dbReference type="Pfam" id="PF05709">
    <property type="entry name" value="Sipho_tail"/>
    <property type="match status" value="1"/>
</dbReference>
<sequence>MGKLSFTFNNIRKDYIQMLVGRKRPSWAPVKRRLVRVPHRAGALLLNTETEERRIDVPLVIKAKKDMADLQKLKEDLADWLYTEQPAELIFDDELDRTYLALIDGSVDLDEIVNRGRGVITFVCPMPYKLGKTNTHKFTQEWSTETTSYFTNKGSVEAPALIEMTVKKPSTFLDVWFGEYPHNRDYFRIGYPLTVEQTTVQERERVMWDEMSTTVGWTPVTGQFDDMKGTGSFKVRDGYALYCEDYGKEKGFHGAMAKKNIPSGPLQDFEMEAWMRLKSKSIVEMGRVEVLLLDETSNIVARINMNDLYWDAELTKAHMKIGNVGTPNSLRKLVDTNGAHPNTFNQFYGRLRVARRGNQWSVYVARFKDGTEIDDAALVERWIDESGNPMTNRKVAQVMIAIMAWDINDPVSVMSIDDLKIWKVNKVPSNAQPYIFDTGDKIVIDTEKSLVTINGKNAINIKEIFSNFPVVIRGENRIDIMPPDVNATISYRERYR</sequence>
<reference evidence="3" key="1">
    <citation type="submission" date="2017-06" db="EMBL/GenBank/DDBJ databases">
        <title>Novel phages from South African skin metaviromes.</title>
        <authorList>
            <person name="van Zyl L.J."/>
            <person name="Abrahams Y."/>
            <person name="Stander E.A."/>
            <person name="Kirby B.M."/>
            <person name="Clavaud C."/>
            <person name="Farcet C."/>
            <person name="Breton L."/>
            <person name="Trindade M.I."/>
        </authorList>
    </citation>
    <scope>NUCLEOTIDE SEQUENCE</scope>
</reference>
<evidence type="ECO:0000313" key="3">
    <source>
        <dbReference type="EMBL" id="ASN69601.1"/>
    </source>
</evidence>
<organism evidence="3">
    <name type="scientific">uncultured Caudovirales phage</name>
    <dbReference type="NCBI Taxonomy" id="2100421"/>
    <lineage>
        <taxon>Viruses</taxon>
        <taxon>Duplodnaviria</taxon>
        <taxon>Heunggongvirae</taxon>
        <taxon>Uroviricota</taxon>
        <taxon>Caudoviricetes</taxon>
        <taxon>Peduoviridae</taxon>
        <taxon>Maltschvirus</taxon>
        <taxon>Maltschvirus maltsch</taxon>
    </lineage>
</organism>
<protein>
    <submittedName>
        <fullName evidence="3">Putative tail protein</fullName>
    </submittedName>
</protein>
<dbReference type="InterPro" id="IPR054738">
    <property type="entry name" value="Siphovirus-type_tail_C"/>
</dbReference>
<dbReference type="EMBL" id="MF417893">
    <property type="protein sequence ID" value="ASN69601.1"/>
    <property type="molecule type" value="Genomic_DNA"/>
</dbReference>
<evidence type="ECO:0000259" key="1">
    <source>
        <dbReference type="Pfam" id="PF05709"/>
    </source>
</evidence>
<dbReference type="InterPro" id="IPR008841">
    <property type="entry name" value="Siphovirus-type_tail_N"/>
</dbReference>